<protein>
    <submittedName>
        <fullName evidence="1">Uncharacterized protein</fullName>
    </submittedName>
</protein>
<organism evidence="1 2">
    <name type="scientific">Streptomyces harbinensis</name>
    <dbReference type="NCBI Taxonomy" id="1176198"/>
    <lineage>
        <taxon>Bacteria</taxon>
        <taxon>Bacillati</taxon>
        <taxon>Actinomycetota</taxon>
        <taxon>Actinomycetes</taxon>
        <taxon>Kitasatosporales</taxon>
        <taxon>Streptomycetaceae</taxon>
        <taxon>Streptomyces</taxon>
    </lineage>
</organism>
<dbReference type="STRING" id="1176198.SAMN05444716_103729"/>
<evidence type="ECO:0000313" key="1">
    <source>
        <dbReference type="EMBL" id="SFS72510.1"/>
    </source>
</evidence>
<dbReference type="EMBL" id="FPAB01000003">
    <property type="protein sequence ID" value="SFS72510.1"/>
    <property type="molecule type" value="Genomic_DNA"/>
</dbReference>
<sequence length="280" mass="28720">MSPLPYAEAMLEEPRAGRLAAWGNALLAGLVSPDDAAVRAVGDDAAHRVVGLPGEPGPVALTLAFGRLRALGVAGLRVALPAPGHPLGLSGPPEFNTAALEAGEAVLAGGAPGVGAQAGPALGLIPEVDEAGAAGDVLTRVVWRCSAVRQAPPADVPSLGEAERELNEVLRETTEALAMLDVAGAGPATRARLDAYRARMERGRQVLAPGYPPRAARVLELARRVAGLVELAGGGEHGGAVSAAEIAARDRLLRPVERAARRARVAAYNAYAEELERQRG</sequence>
<reference evidence="2" key="1">
    <citation type="submission" date="2016-10" db="EMBL/GenBank/DDBJ databases">
        <authorList>
            <person name="Varghese N."/>
            <person name="Submissions S."/>
        </authorList>
    </citation>
    <scope>NUCLEOTIDE SEQUENCE [LARGE SCALE GENOMIC DNA]</scope>
    <source>
        <strain evidence="2">CGMCC 4.7047</strain>
    </source>
</reference>
<dbReference type="AlphaFoldDB" id="A0A1I6S6L6"/>
<evidence type="ECO:0000313" key="2">
    <source>
        <dbReference type="Proteomes" id="UP000198873"/>
    </source>
</evidence>
<gene>
    <name evidence="1" type="ORF">SAMN05444716_103729</name>
</gene>
<name>A0A1I6S6L6_9ACTN</name>
<proteinExistence type="predicted"/>
<keyword evidence="2" id="KW-1185">Reference proteome</keyword>
<dbReference type="Proteomes" id="UP000198873">
    <property type="component" value="Unassembled WGS sequence"/>
</dbReference>
<accession>A0A1I6S6L6</accession>